<evidence type="ECO:0000259" key="7">
    <source>
        <dbReference type="PROSITE" id="PS51352"/>
    </source>
</evidence>
<feature type="region of interest" description="Disordered" evidence="6">
    <location>
        <begin position="1"/>
        <end position="34"/>
    </location>
</feature>
<evidence type="ECO:0000256" key="5">
    <source>
        <dbReference type="ARBA" id="ARBA00023284"/>
    </source>
</evidence>
<keyword evidence="5" id="KW-0676">Redox-active center</keyword>
<evidence type="ECO:0000256" key="3">
    <source>
        <dbReference type="ARBA" id="ARBA00023002"/>
    </source>
</evidence>
<comment type="caution">
    <text evidence="8">The sequence shown here is derived from an EMBL/GenBank/DDBJ whole genome shotgun (WGS) entry which is preliminary data.</text>
</comment>
<evidence type="ECO:0000313" key="8">
    <source>
        <dbReference type="EMBL" id="MDT0443642.1"/>
    </source>
</evidence>
<keyword evidence="3" id="KW-0560">Oxidoreductase</keyword>
<dbReference type="RefSeq" id="WP_311617953.1">
    <property type="nucleotide sequence ID" value="NZ_JAVREV010000006.1"/>
</dbReference>
<dbReference type="Proteomes" id="UP001183615">
    <property type="component" value="Unassembled WGS sequence"/>
</dbReference>
<gene>
    <name evidence="8" type="ORF">RM779_13725</name>
</gene>
<dbReference type="Gene3D" id="3.40.30.10">
    <property type="entry name" value="Glutaredoxin"/>
    <property type="match status" value="1"/>
</dbReference>
<dbReference type="PROSITE" id="PS51352">
    <property type="entry name" value="THIOREDOXIN_2"/>
    <property type="match status" value="1"/>
</dbReference>
<feature type="compositionally biased region" description="Basic residues" evidence="6">
    <location>
        <begin position="1"/>
        <end position="20"/>
    </location>
</feature>
<dbReference type="PANTHER" id="PTHR13887">
    <property type="entry name" value="GLUTATHIONE S-TRANSFERASE KAPPA"/>
    <property type="match status" value="1"/>
</dbReference>
<dbReference type="InterPro" id="IPR013766">
    <property type="entry name" value="Thioredoxin_domain"/>
</dbReference>
<keyword evidence="9" id="KW-1185">Reference proteome</keyword>
<dbReference type="Pfam" id="PF13462">
    <property type="entry name" value="Thioredoxin_4"/>
    <property type="match status" value="1"/>
</dbReference>
<sequence>MPVARTRKTKNNKKSNKRRTPGAPGASGPQAARPVAKRRKLAAALLAAVLVSVLMVGVLSAIGSPGGDEESDAQEQGEIQPLPEGHPALDLARRDADDPLAAGPADAPVVMIEYVDFQDAFAGIHARGTHGELVEEYVETGVLRIEVRNFPINGPESDAAARAAWAAGQQDRFWEFHDAAFAEEFHRDSGRFDEDGVLALAEAADVPDLERFEADMASEEAGEAVGRDAQEAYDLGVTSTPSFLINGQALHGARSVDEFRDVIDQLYEAAE</sequence>
<feature type="compositionally biased region" description="Low complexity" evidence="6">
    <location>
        <begin position="21"/>
        <end position="34"/>
    </location>
</feature>
<accession>A0ABU2S3T1</accession>
<keyword evidence="4" id="KW-1015">Disulfide bond</keyword>
<name>A0ABU2S3T1_9ACTN</name>
<dbReference type="PANTHER" id="PTHR13887:SF14">
    <property type="entry name" value="DISULFIDE BOND FORMATION PROTEIN D"/>
    <property type="match status" value="1"/>
</dbReference>
<feature type="domain" description="Thioredoxin" evidence="7">
    <location>
        <begin position="60"/>
        <end position="268"/>
    </location>
</feature>
<dbReference type="InterPro" id="IPR012336">
    <property type="entry name" value="Thioredoxin-like_fold"/>
</dbReference>
<evidence type="ECO:0000256" key="1">
    <source>
        <dbReference type="ARBA" id="ARBA00005791"/>
    </source>
</evidence>
<proteinExistence type="inferred from homology"/>
<comment type="similarity">
    <text evidence="1">Belongs to the thioredoxin family. DsbA subfamily.</text>
</comment>
<evidence type="ECO:0000313" key="9">
    <source>
        <dbReference type="Proteomes" id="UP001183615"/>
    </source>
</evidence>
<protein>
    <submittedName>
        <fullName evidence="8">Thioredoxin domain-containing protein</fullName>
    </submittedName>
</protein>
<feature type="region of interest" description="Disordered" evidence="6">
    <location>
        <begin position="64"/>
        <end position="90"/>
    </location>
</feature>
<dbReference type="InterPro" id="IPR036249">
    <property type="entry name" value="Thioredoxin-like_sf"/>
</dbReference>
<organism evidence="8 9">
    <name type="scientific">Streptomyces johnsoniae</name>
    <dbReference type="NCBI Taxonomy" id="3075532"/>
    <lineage>
        <taxon>Bacteria</taxon>
        <taxon>Bacillati</taxon>
        <taxon>Actinomycetota</taxon>
        <taxon>Actinomycetes</taxon>
        <taxon>Kitasatosporales</taxon>
        <taxon>Streptomycetaceae</taxon>
        <taxon>Streptomyces</taxon>
    </lineage>
</organism>
<keyword evidence="2" id="KW-0732">Signal</keyword>
<evidence type="ECO:0000256" key="6">
    <source>
        <dbReference type="SAM" id="MobiDB-lite"/>
    </source>
</evidence>
<dbReference type="SUPFAM" id="SSF52833">
    <property type="entry name" value="Thioredoxin-like"/>
    <property type="match status" value="1"/>
</dbReference>
<evidence type="ECO:0000256" key="4">
    <source>
        <dbReference type="ARBA" id="ARBA00023157"/>
    </source>
</evidence>
<dbReference type="EMBL" id="JAVREV010000006">
    <property type="protein sequence ID" value="MDT0443642.1"/>
    <property type="molecule type" value="Genomic_DNA"/>
</dbReference>
<evidence type="ECO:0000256" key="2">
    <source>
        <dbReference type="ARBA" id="ARBA00022729"/>
    </source>
</evidence>
<reference evidence="9" key="1">
    <citation type="submission" date="2023-07" db="EMBL/GenBank/DDBJ databases">
        <title>30 novel species of actinomycetes from the DSMZ collection.</title>
        <authorList>
            <person name="Nouioui I."/>
        </authorList>
    </citation>
    <scope>NUCLEOTIDE SEQUENCE [LARGE SCALE GENOMIC DNA]</scope>
    <source>
        <strain evidence="9">DSM 41886</strain>
    </source>
</reference>